<evidence type="ECO:0000313" key="3">
    <source>
        <dbReference type="Proteomes" id="UP001500683"/>
    </source>
</evidence>
<reference evidence="3" key="1">
    <citation type="journal article" date="2019" name="Int. J. Syst. Evol. Microbiol.">
        <title>The Global Catalogue of Microorganisms (GCM) 10K type strain sequencing project: providing services to taxonomists for standard genome sequencing and annotation.</title>
        <authorList>
            <consortium name="The Broad Institute Genomics Platform"/>
            <consortium name="The Broad Institute Genome Sequencing Center for Infectious Disease"/>
            <person name="Wu L."/>
            <person name="Ma J."/>
        </authorList>
    </citation>
    <scope>NUCLEOTIDE SEQUENCE [LARGE SCALE GENOMIC DNA]</scope>
    <source>
        <strain evidence="3">JCM 16702</strain>
    </source>
</reference>
<name>A0ABP7WLU0_9ACTN</name>
<dbReference type="PANTHER" id="PTHR33336:SF1">
    <property type="entry name" value="(4S)-4-HYDROXY-5-PHOSPHONOOXYPENTANE-2,3-DIONE ISOMERASE"/>
    <property type="match status" value="1"/>
</dbReference>
<organism evidence="2 3">
    <name type="scientific">Actinomadura miaoliensis</name>
    <dbReference type="NCBI Taxonomy" id="430685"/>
    <lineage>
        <taxon>Bacteria</taxon>
        <taxon>Bacillati</taxon>
        <taxon>Actinomycetota</taxon>
        <taxon>Actinomycetes</taxon>
        <taxon>Streptosporangiales</taxon>
        <taxon>Thermomonosporaceae</taxon>
        <taxon>Actinomadura</taxon>
    </lineage>
</organism>
<dbReference type="PANTHER" id="PTHR33336">
    <property type="entry name" value="QUINOL MONOOXYGENASE YGIN-RELATED"/>
    <property type="match status" value="1"/>
</dbReference>
<gene>
    <name evidence="2" type="ORF">GCM10022214_60970</name>
</gene>
<dbReference type="InterPro" id="IPR050744">
    <property type="entry name" value="AI-2_Isomerase_LsrG"/>
</dbReference>
<evidence type="ECO:0000259" key="1">
    <source>
        <dbReference type="PROSITE" id="PS51725"/>
    </source>
</evidence>
<feature type="domain" description="ABM" evidence="1">
    <location>
        <begin position="2"/>
        <end position="92"/>
    </location>
</feature>
<dbReference type="EMBL" id="BAAAZG010000047">
    <property type="protein sequence ID" value="GAA4091589.1"/>
    <property type="molecule type" value="Genomic_DNA"/>
</dbReference>
<dbReference type="Gene3D" id="3.30.70.100">
    <property type="match status" value="1"/>
</dbReference>
<dbReference type="PROSITE" id="PS51725">
    <property type="entry name" value="ABM"/>
    <property type="match status" value="1"/>
</dbReference>
<accession>A0ABP7WLU0</accession>
<dbReference type="Proteomes" id="UP001500683">
    <property type="component" value="Unassembled WGS sequence"/>
</dbReference>
<evidence type="ECO:0000313" key="2">
    <source>
        <dbReference type="EMBL" id="GAA4091589.1"/>
    </source>
</evidence>
<dbReference type="SUPFAM" id="SSF54909">
    <property type="entry name" value="Dimeric alpha+beta barrel"/>
    <property type="match status" value="1"/>
</dbReference>
<dbReference type="InterPro" id="IPR011008">
    <property type="entry name" value="Dimeric_a/b-barrel"/>
</dbReference>
<comment type="caution">
    <text evidence="2">The sequence shown here is derived from an EMBL/GenBank/DDBJ whole genome shotgun (WGS) entry which is preliminary data.</text>
</comment>
<proteinExistence type="predicted"/>
<keyword evidence="3" id="KW-1185">Reference proteome</keyword>
<dbReference type="InterPro" id="IPR007138">
    <property type="entry name" value="ABM_dom"/>
</dbReference>
<sequence>MFVVIVTLRVRPGRLDEFLAGIQANARASRREPGCLRFDVLRTAEDPYEFVLYEIYRDEAAFYREHRSAPHYAAWKAVAAECLTEGGHVNRFCAPAFPDGIPDGPRPH</sequence>
<protein>
    <recommendedName>
        <fullName evidence="1">ABM domain-containing protein</fullName>
    </recommendedName>
</protein>
<dbReference type="RefSeq" id="WP_344954498.1">
    <property type="nucleotide sequence ID" value="NZ_BAAAZG010000047.1"/>
</dbReference>
<dbReference type="Pfam" id="PF03992">
    <property type="entry name" value="ABM"/>
    <property type="match status" value="1"/>
</dbReference>